<reference evidence="2 3" key="1">
    <citation type="journal article" date="2015" name="Genome Announc.">
        <title>Complete Genome of Geobacter pickeringii G13T, a Metal-Reducing Isolate from Sedimentary Kaolin Deposits.</title>
        <authorList>
            <person name="Badalamenti J.P."/>
            <person name="Bond D.R."/>
        </authorList>
    </citation>
    <scope>NUCLEOTIDE SEQUENCE [LARGE SCALE GENOMIC DNA]</scope>
    <source>
        <strain evidence="2 3">G13</strain>
    </source>
</reference>
<dbReference type="STRING" id="345632.GPICK_01695"/>
<protein>
    <submittedName>
        <fullName evidence="2">Uncharacterized protein</fullName>
    </submittedName>
</protein>
<dbReference type="HOGENOM" id="CLU_2382025_0_0_7"/>
<gene>
    <name evidence="2" type="ORF">GPICK_01695</name>
</gene>
<dbReference type="EMBL" id="CP009788">
    <property type="protein sequence ID" value="AJE02258.1"/>
    <property type="molecule type" value="Genomic_DNA"/>
</dbReference>
<name>A0A0B5B6V8_9BACT</name>
<evidence type="ECO:0000313" key="3">
    <source>
        <dbReference type="Proteomes" id="UP000057609"/>
    </source>
</evidence>
<organism evidence="2 3">
    <name type="scientific">Geobacter pickeringii</name>
    <dbReference type="NCBI Taxonomy" id="345632"/>
    <lineage>
        <taxon>Bacteria</taxon>
        <taxon>Pseudomonadati</taxon>
        <taxon>Thermodesulfobacteriota</taxon>
        <taxon>Desulfuromonadia</taxon>
        <taxon>Geobacterales</taxon>
        <taxon>Geobacteraceae</taxon>
        <taxon>Geobacter</taxon>
    </lineage>
</organism>
<evidence type="ECO:0000256" key="1">
    <source>
        <dbReference type="SAM" id="MobiDB-lite"/>
    </source>
</evidence>
<dbReference type="Proteomes" id="UP000057609">
    <property type="component" value="Chromosome"/>
</dbReference>
<keyword evidence="3" id="KW-1185">Reference proteome</keyword>
<feature type="region of interest" description="Disordered" evidence="1">
    <location>
        <begin position="68"/>
        <end position="94"/>
    </location>
</feature>
<sequence length="94" mass="10087">MGLMLALLAAGPAGALGTRRPVTISGTVRVVGSEPLTRLVLTPAGGERDWLLVGPLQDELRRRHQGERVTLEGEPCPSPSPEFSRCFKPSRIAE</sequence>
<proteinExistence type="predicted"/>
<evidence type="ECO:0000313" key="2">
    <source>
        <dbReference type="EMBL" id="AJE02258.1"/>
    </source>
</evidence>
<accession>A0A0B5B6V8</accession>
<dbReference type="AlphaFoldDB" id="A0A0B5B6V8"/>
<dbReference type="KEGG" id="gpi:GPICK_01695"/>